<feature type="transmembrane region" description="Helical" evidence="2">
    <location>
        <begin position="94"/>
        <end position="117"/>
    </location>
</feature>
<dbReference type="Proteomes" id="UP000663923">
    <property type="component" value="Chromosome"/>
</dbReference>
<dbReference type="EMBL" id="CP071794">
    <property type="protein sequence ID" value="QTD57616.1"/>
    <property type="molecule type" value="Genomic_DNA"/>
</dbReference>
<keyword evidence="5" id="KW-1185">Reference proteome</keyword>
<feature type="transmembrane region" description="Helical" evidence="2">
    <location>
        <begin position="160"/>
        <end position="183"/>
    </location>
</feature>
<dbReference type="SUPFAM" id="SSF52540">
    <property type="entry name" value="P-loop containing nucleoside triphosphate hydrolases"/>
    <property type="match status" value="1"/>
</dbReference>
<evidence type="ECO:0000259" key="3">
    <source>
        <dbReference type="Pfam" id="PF01935"/>
    </source>
</evidence>
<keyword evidence="2" id="KW-0812">Transmembrane</keyword>
<protein>
    <submittedName>
        <fullName evidence="4">DUF87 domain-containing protein</fullName>
    </submittedName>
</protein>
<keyword evidence="2" id="KW-0472">Membrane</keyword>
<reference evidence="4 5" key="1">
    <citation type="submission" date="2021-03" db="EMBL/GenBank/DDBJ databases">
        <title>Complete genome of Parasphingorhabdus_sp.JHSY0214.</title>
        <authorList>
            <person name="Yoo J.H."/>
            <person name="Bae J.W."/>
        </authorList>
    </citation>
    <scope>NUCLEOTIDE SEQUENCE [LARGE SCALE GENOMIC DNA]</scope>
    <source>
        <strain evidence="4 5">JHSY0214</strain>
    </source>
</reference>
<feature type="compositionally biased region" description="Low complexity" evidence="1">
    <location>
        <begin position="725"/>
        <end position="743"/>
    </location>
</feature>
<evidence type="ECO:0000256" key="2">
    <source>
        <dbReference type="SAM" id="Phobius"/>
    </source>
</evidence>
<accession>A0ABX7T7Y3</accession>
<evidence type="ECO:0000313" key="4">
    <source>
        <dbReference type="EMBL" id="QTD57616.1"/>
    </source>
</evidence>
<evidence type="ECO:0000313" key="5">
    <source>
        <dbReference type="Proteomes" id="UP000663923"/>
    </source>
</evidence>
<dbReference type="Gene3D" id="3.40.50.300">
    <property type="entry name" value="P-loop containing nucleotide triphosphate hydrolases"/>
    <property type="match status" value="1"/>
</dbReference>
<dbReference type="PANTHER" id="PTHR42957:SF1">
    <property type="entry name" value="HELICASE MJ1565-RELATED"/>
    <property type="match status" value="1"/>
</dbReference>
<name>A0ABX7T7Y3_9SPHN</name>
<dbReference type="RefSeq" id="WP_207990237.1">
    <property type="nucleotide sequence ID" value="NZ_CP071794.1"/>
</dbReference>
<dbReference type="Pfam" id="PF01935">
    <property type="entry name" value="DUF87"/>
    <property type="match status" value="1"/>
</dbReference>
<feature type="domain" description="Helicase HerA central" evidence="3">
    <location>
        <begin position="404"/>
        <end position="515"/>
    </location>
</feature>
<sequence length="743" mass="82143">MTENLSQKSRFLAFGINGLIFYILYIWVTGHFAISAGGQSVWFISAIGWWTLSLISAPFYRPPRDAIGAAVVNIVALVTLDLEPVQDIDFEIEIFRFFAIVYSAIVGVAALTAAMFAKDRATPLGRFAFDFAAQFSNGAVLFGMTALISIFGFYADATKIFLLTLFWLGFALLKPVEFIIAAISKWVEEKSSGEFVLSGELMRVDDPDIVRVRLTEDERWIDDVHIALMPNGSQRYVLPLFSNVQNDEIMGTGLLVGAELEYELPKLNGRVFKAFAPELREGLLKELSGPEDQCELVGFVVEGSEISEIKFEIALGSNLTKGSVLFCIINETAVYYQIMNANTAEESFQQNPRGTHIVSAVQLGTWSDENGFSTFSWLPKMNLPVFMILEERKFDLNPGKGEFELGHIPNTDIKTKGFLPDLIGYHTAILGVTGTGKTELVFDLIEESLHQDTKVICVDLTGEYRKRLAHLKPEGIGLTTGKSDELESKIFDVDTGKHGAKDEKRILKEFQDKIRAIARKQIDTFLCASGPKIGLFELAEVTNTNATLLATEIYLSEVMKWARAHRKSRRILIVLEEAHTIIPETSGSGLSFATQAVVSKIGQIALQGRKYGVGLFIVSQRTALVSKTVLSQCNTFLTHNLVDQTSLSFLMNIYDAGYVKAIPNLKFLEFIAFGKGVIGERPLLLKRNFDQGKKEASAKLDEFMDINTAIETVAQKEAAAKEAQPEAAPSRPSPAVSVPTSQD</sequence>
<dbReference type="InterPro" id="IPR027417">
    <property type="entry name" value="P-loop_NTPase"/>
</dbReference>
<feature type="region of interest" description="Disordered" evidence="1">
    <location>
        <begin position="717"/>
        <end position="743"/>
    </location>
</feature>
<feature type="transmembrane region" description="Helical" evidence="2">
    <location>
        <begin position="40"/>
        <end position="59"/>
    </location>
</feature>
<dbReference type="PANTHER" id="PTHR42957">
    <property type="entry name" value="HELICASE MJ1565-RELATED"/>
    <property type="match status" value="1"/>
</dbReference>
<proteinExistence type="predicted"/>
<keyword evidence="2" id="KW-1133">Transmembrane helix</keyword>
<evidence type="ECO:0000256" key="1">
    <source>
        <dbReference type="SAM" id="MobiDB-lite"/>
    </source>
</evidence>
<organism evidence="4 5">
    <name type="scientific">Parasphingorhabdus cellanae</name>
    <dbReference type="NCBI Taxonomy" id="2806553"/>
    <lineage>
        <taxon>Bacteria</taxon>
        <taxon>Pseudomonadati</taxon>
        <taxon>Pseudomonadota</taxon>
        <taxon>Alphaproteobacteria</taxon>
        <taxon>Sphingomonadales</taxon>
        <taxon>Sphingomonadaceae</taxon>
        <taxon>Parasphingorhabdus</taxon>
    </lineage>
</organism>
<feature type="transmembrane region" description="Helical" evidence="2">
    <location>
        <begin position="129"/>
        <end position="154"/>
    </location>
</feature>
<gene>
    <name evidence="4" type="ORF">J4G78_08925</name>
</gene>
<dbReference type="InterPro" id="IPR008571">
    <property type="entry name" value="HerA-like"/>
</dbReference>
<feature type="transmembrane region" description="Helical" evidence="2">
    <location>
        <begin position="12"/>
        <end position="34"/>
    </location>
</feature>
<dbReference type="InterPro" id="IPR002789">
    <property type="entry name" value="HerA_central"/>
</dbReference>